<dbReference type="GO" id="GO:0008137">
    <property type="term" value="F:NADH dehydrogenase (ubiquinone) activity"/>
    <property type="evidence" value="ECO:0007669"/>
    <property type="project" value="UniProtKB-EC"/>
</dbReference>
<evidence type="ECO:0000256" key="17">
    <source>
        <dbReference type="RuleBase" id="RU004419"/>
    </source>
</evidence>
<dbReference type="InterPro" id="IPR039428">
    <property type="entry name" value="NUOK/Mnh_C1-like"/>
</dbReference>
<gene>
    <name evidence="18" type="primary">nad4L</name>
</gene>
<name>A0A1X9HDU6_9SCAR</name>
<keyword evidence="10 17" id="KW-0249">Electron transport</keyword>
<evidence type="ECO:0000256" key="16">
    <source>
        <dbReference type="ARBA" id="ARBA00049551"/>
    </source>
</evidence>
<dbReference type="PANTHER" id="PTHR11434">
    <property type="entry name" value="NADH-UBIQUINONE OXIDOREDUCTASE SUBUNIT ND4L"/>
    <property type="match status" value="1"/>
</dbReference>
<keyword evidence="13 17" id="KW-0830">Ubiquinone</keyword>
<evidence type="ECO:0000256" key="8">
    <source>
        <dbReference type="ARBA" id="ARBA00022692"/>
    </source>
</evidence>
<keyword evidence="9 17" id="KW-1278">Translocase</keyword>
<dbReference type="GO" id="GO:0042773">
    <property type="term" value="P:ATP synthesis coupled electron transport"/>
    <property type="evidence" value="ECO:0007669"/>
    <property type="project" value="UniProtKB-UniRule"/>
</dbReference>
<feature type="transmembrane region" description="Helical" evidence="17">
    <location>
        <begin position="6"/>
        <end position="22"/>
    </location>
</feature>
<comment type="catalytic activity">
    <reaction evidence="16 17">
        <text>a ubiquinone + NADH + 5 H(+)(in) = a ubiquinol + NAD(+) + 4 H(+)(out)</text>
        <dbReference type="Rhea" id="RHEA:29091"/>
        <dbReference type="Rhea" id="RHEA-COMP:9565"/>
        <dbReference type="Rhea" id="RHEA-COMP:9566"/>
        <dbReference type="ChEBI" id="CHEBI:15378"/>
        <dbReference type="ChEBI" id="CHEBI:16389"/>
        <dbReference type="ChEBI" id="CHEBI:17976"/>
        <dbReference type="ChEBI" id="CHEBI:57540"/>
        <dbReference type="ChEBI" id="CHEBI:57945"/>
        <dbReference type="EC" id="7.1.1.2"/>
    </reaction>
</comment>
<dbReference type="Pfam" id="PF00420">
    <property type="entry name" value="Oxidored_q2"/>
    <property type="match status" value="1"/>
</dbReference>
<keyword evidence="17" id="KW-0999">Mitochondrion inner membrane</keyword>
<keyword evidence="6 17" id="KW-0813">Transport</keyword>
<geneLocation type="mitochondrion" evidence="18"/>
<dbReference type="EC" id="7.1.1.2" evidence="4 17"/>
<dbReference type="InterPro" id="IPR001133">
    <property type="entry name" value="NADH_UbQ_OxRdtase_chain4L/K"/>
</dbReference>
<evidence type="ECO:0000256" key="12">
    <source>
        <dbReference type="ARBA" id="ARBA00023027"/>
    </source>
</evidence>
<comment type="similarity">
    <text evidence="3 17">Belongs to the complex I subunit 4L family.</text>
</comment>
<accession>A0A1X9HDU6</accession>
<keyword evidence="8 17" id="KW-0812">Transmembrane</keyword>
<evidence type="ECO:0000256" key="3">
    <source>
        <dbReference type="ARBA" id="ARBA00010519"/>
    </source>
</evidence>
<evidence type="ECO:0000313" key="18">
    <source>
        <dbReference type="EMBL" id="AND96207.1"/>
    </source>
</evidence>
<evidence type="ECO:0000256" key="2">
    <source>
        <dbReference type="ARBA" id="ARBA00004225"/>
    </source>
</evidence>
<evidence type="ECO:0000256" key="10">
    <source>
        <dbReference type="ARBA" id="ARBA00022982"/>
    </source>
</evidence>
<proteinExistence type="inferred from homology"/>
<keyword evidence="12 17" id="KW-0520">NAD</keyword>
<keyword evidence="15 17" id="KW-0472">Membrane</keyword>
<evidence type="ECO:0000256" key="15">
    <source>
        <dbReference type="ARBA" id="ARBA00023136"/>
    </source>
</evidence>
<dbReference type="GO" id="GO:0030964">
    <property type="term" value="C:NADH dehydrogenase complex"/>
    <property type="evidence" value="ECO:0007669"/>
    <property type="project" value="TreeGrafter"/>
</dbReference>
<dbReference type="GO" id="GO:0005743">
    <property type="term" value="C:mitochondrial inner membrane"/>
    <property type="evidence" value="ECO:0007669"/>
    <property type="project" value="UniProtKB-SubCell"/>
</dbReference>
<comment type="function">
    <text evidence="1">Core subunit of the mitochondrial membrane respiratory chain NADH dehydrogenase (Complex I) that is believed to belong to the minimal assembly required for catalysis. Complex I functions in the transfer of electrons from NADH to the respiratory chain. The immediate electron acceptor for the enzyme is believed to be ubiquinone.</text>
</comment>
<evidence type="ECO:0000256" key="4">
    <source>
        <dbReference type="ARBA" id="ARBA00012944"/>
    </source>
</evidence>
<dbReference type="PANTHER" id="PTHR11434:SF0">
    <property type="entry name" value="NADH-UBIQUINONE OXIDOREDUCTASE CHAIN 4L"/>
    <property type="match status" value="1"/>
</dbReference>
<feature type="transmembrane region" description="Helical" evidence="17">
    <location>
        <begin position="57"/>
        <end position="81"/>
    </location>
</feature>
<keyword evidence="11 17" id="KW-1133">Transmembrane helix</keyword>
<comment type="subcellular location">
    <subcellularLocation>
        <location evidence="17">Mitochondrion inner membrane</location>
        <topology evidence="17">Multi-pass membrane protein</topology>
    </subcellularLocation>
    <subcellularLocation>
        <location evidence="2">Mitochondrion membrane</location>
        <topology evidence="2">Multi-pass membrane protein</topology>
    </subcellularLocation>
</comment>
<dbReference type="AlphaFoldDB" id="A0A1X9HDU6"/>
<evidence type="ECO:0000256" key="13">
    <source>
        <dbReference type="ARBA" id="ARBA00023075"/>
    </source>
</evidence>
<evidence type="ECO:0000256" key="9">
    <source>
        <dbReference type="ARBA" id="ARBA00022967"/>
    </source>
</evidence>
<organism evidence="18">
    <name type="scientific">Phalops barbicornis</name>
    <dbReference type="NCBI Taxonomy" id="1848576"/>
    <lineage>
        <taxon>Eukaryota</taxon>
        <taxon>Metazoa</taxon>
        <taxon>Ecdysozoa</taxon>
        <taxon>Arthropoda</taxon>
        <taxon>Hexapoda</taxon>
        <taxon>Insecta</taxon>
        <taxon>Pterygota</taxon>
        <taxon>Neoptera</taxon>
        <taxon>Endopterygota</taxon>
        <taxon>Coleoptera</taxon>
        <taxon>Polyphaga</taxon>
        <taxon>Scarabaeiformia</taxon>
        <taxon>Scarabaeidae</taxon>
        <taxon>Scarabaeinae</taxon>
        <taxon>Onthophagini</taxon>
        <taxon>Phalops</taxon>
    </lineage>
</organism>
<evidence type="ECO:0000256" key="5">
    <source>
        <dbReference type="ARBA" id="ARBA00016612"/>
    </source>
</evidence>
<keyword evidence="14 17" id="KW-0496">Mitochondrion</keyword>
<comment type="function">
    <text evidence="17">Core subunit of the mitochondrial membrane respiratory chain NADH dehydrogenase (Complex I) which catalyzes electron transfer from NADH through the respiratory chain, using ubiquinone as an electron acceptor.</text>
</comment>
<evidence type="ECO:0000256" key="6">
    <source>
        <dbReference type="ARBA" id="ARBA00022448"/>
    </source>
</evidence>
<sequence>MLIFCLGFSVFMYFMGLISFTMKRKHLLLMLLSLEFIILSLFFNLFLYLAFFYFEYFFSMVFLTMSVCEGALGLAILVSLIRTHGNDYFSTFNVLW</sequence>
<protein>
    <recommendedName>
        <fullName evidence="5 17">NADH-ubiquinone oxidoreductase chain 4L</fullName>
        <ecNumber evidence="4 17">7.1.1.2</ecNumber>
    </recommendedName>
</protein>
<dbReference type="Gene3D" id="1.10.287.3510">
    <property type="match status" value="1"/>
</dbReference>
<evidence type="ECO:0000256" key="7">
    <source>
        <dbReference type="ARBA" id="ARBA00022660"/>
    </source>
</evidence>
<evidence type="ECO:0000256" key="11">
    <source>
        <dbReference type="ARBA" id="ARBA00022989"/>
    </source>
</evidence>
<dbReference type="GO" id="GO:0016651">
    <property type="term" value="F:oxidoreductase activity, acting on NAD(P)H"/>
    <property type="evidence" value="ECO:0007669"/>
    <property type="project" value="InterPro"/>
</dbReference>
<keyword evidence="7 17" id="KW-0679">Respiratory chain</keyword>
<evidence type="ECO:0000256" key="1">
    <source>
        <dbReference type="ARBA" id="ARBA00003257"/>
    </source>
</evidence>
<feature type="transmembrane region" description="Helical" evidence="17">
    <location>
        <begin position="29"/>
        <end position="51"/>
    </location>
</feature>
<dbReference type="EMBL" id="KU739457">
    <property type="protein sequence ID" value="AND96207.1"/>
    <property type="molecule type" value="Genomic_DNA"/>
</dbReference>
<reference evidence="18" key="1">
    <citation type="submission" date="2016-02" db="EMBL/GenBank/DDBJ databases">
        <title>Phylogeny of the Onthophagini (Coleoptera:Scarabaeidae).</title>
        <authorList>
            <person name="Thijmen B."/>
            <person name="Alfried V.P."/>
        </authorList>
    </citation>
    <scope>NUCLEOTIDE SEQUENCE</scope>
</reference>
<evidence type="ECO:0000256" key="14">
    <source>
        <dbReference type="ARBA" id="ARBA00023128"/>
    </source>
</evidence>